<dbReference type="AlphaFoldDB" id="A0A9P6JAD6"/>
<reference evidence="2" key="1">
    <citation type="journal article" date="2020" name="Fungal Divers.">
        <title>Resolving the Mortierellaceae phylogeny through synthesis of multi-gene phylogenetics and phylogenomics.</title>
        <authorList>
            <person name="Vandepol N."/>
            <person name="Liber J."/>
            <person name="Desiro A."/>
            <person name="Na H."/>
            <person name="Kennedy M."/>
            <person name="Barry K."/>
            <person name="Grigoriev I.V."/>
            <person name="Miller A.N."/>
            <person name="O'Donnell K."/>
            <person name="Stajich J.E."/>
            <person name="Bonito G."/>
        </authorList>
    </citation>
    <scope>NUCLEOTIDE SEQUENCE</scope>
    <source>
        <strain evidence="2">CK1249</strain>
    </source>
</reference>
<protein>
    <submittedName>
        <fullName evidence="2">Uncharacterized protein</fullName>
    </submittedName>
</protein>
<evidence type="ECO:0000313" key="2">
    <source>
        <dbReference type="EMBL" id="KAF9965825.1"/>
    </source>
</evidence>
<gene>
    <name evidence="2" type="ORF">BGZ70_004025</name>
</gene>
<feature type="transmembrane region" description="Helical" evidence="1">
    <location>
        <begin position="27"/>
        <end position="49"/>
    </location>
</feature>
<keyword evidence="3" id="KW-1185">Reference proteome</keyword>
<accession>A0A9P6JAD6</accession>
<keyword evidence="1" id="KW-1133">Transmembrane helix</keyword>
<feature type="transmembrane region" description="Helical" evidence="1">
    <location>
        <begin position="55"/>
        <end position="74"/>
    </location>
</feature>
<proteinExistence type="predicted"/>
<evidence type="ECO:0000313" key="3">
    <source>
        <dbReference type="Proteomes" id="UP000738359"/>
    </source>
</evidence>
<organism evidence="2 3">
    <name type="scientific">Mortierella alpina</name>
    <name type="common">Oleaginous fungus</name>
    <name type="synonym">Mortierella renispora</name>
    <dbReference type="NCBI Taxonomy" id="64518"/>
    <lineage>
        <taxon>Eukaryota</taxon>
        <taxon>Fungi</taxon>
        <taxon>Fungi incertae sedis</taxon>
        <taxon>Mucoromycota</taxon>
        <taxon>Mortierellomycotina</taxon>
        <taxon>Mortierellomycetes</taxon>
        <taxon>Mortierellales</taxon>
        <taxon>Mortierellaceae</taxon>
        <taxon>Mortierella</taxon>
    </lineage>
</organism>
<sequence>MHYLAFEDVQDRFLQLNKIVLDTYPTYWPNVIISVFLAAILSASVAGIVQTGTNYSVVGQGGCFLLPITIVLWAKIRKETKARACKRTSVPETAQGLDNAGHGITRHAMEVAAEATVQS</sequence>
<keyword evidence="1" id="KW-0812">Transmembrane</keyword>
<dbReference type="EMBL" id="JAAAHY010000218">
    <property type="protein sequence ID" value="KAF9965825.1"/>
    <property type="molecule type" value="Genomic_DNA"/>
</dbReference>
<evidence type="ECO:0000256" key="1">
    <source>
        <dbReference type="SAM" id="Phobius"/>
    </source>
</evidence>
<comment type="caution">
    <text evidence="2">The sequence shown here is derived from an EMBL/GenBank/DDBJ whole genome shotgun (WGS) entry which is preliminary data.</text>
</comment>
<name>A0A9P6JAD6_MORAP</name>
<dbReference type="Proteomes" id="UP000738359">
    <property type="component" value="Unassembled WGS sequence"/>
</dbReference>
<keyword evidence="1" id="KW-0472">Membrane</keyword>
<dbReference type="OrthoDB" id="2441076at2759"/>